<sequence length="105" mass="11807">MPPKRVTGLQRQVLHLYKRALQMVAAKPIPSRPSWYAFVSHQFRHPTVGGGLRKRDVAAIEHLLRRGNKMVDQYGQSSVTAISLPEDTEEYPLGWVAKGGKDTAR</sequence>
<proteinExistence type="predicted"/>
<evidence type="ECO:0000313" key="4">
    <source>
        <dbReference type="Proteomes" id="UP000237144"/>
    </source>
</evidence>
<keyword evidence="4" id="KW-1185">Reference proteome</keyword>
<evidence type="ECO:0000313" key="3">
    <source>
        <dbReference type="EMBL" id="POY75382.1"/>
    </source>
</evidence>
<evidence type="ECO:0008006" key="5">
    <source>
        <dbReference type="Google" id="ProtNLM"/>
    </source>
</evidence>
<reference evidence="3 4" key="1">
    <citation type="journal article" date="2018" name="Front. Microbiol.">
        <title>Prospects for Fungal Bioremediation of Acidic Radioactive Waste Sites: Characterization and Genome Sequence of Rhodotorula taiwanensis MD1149.</title>
        <authorList>
            <person name="Tkavc R."/>
            <person name="Matrosova V.Y."/>
            <person name="Grichenko O.E."/>
            <person name="Gostincar C."/>
            <person name="Volpe R.P."/>
            <person name="Klimenkova P."/>
            <person name="Gaidamakova E.K."/>
            <person name="Zhou C.E."/>
            <person name="Stewart B.J."/>
            <person name="Lyman M.G."/>
            <person name="Malfatti S.A."/>
            <person name="Rubinfeld B."/>
            <person name="Courtot M."/>
            <person name="Singh J."/>
            <person name="Dalgard C.L."/>
            <person name="Hamilton T."/>
            <person name="Frey K.G."/>
            <person name="Gunde-Cimerman N."/>
            <person name="Dugan L."/>
            <person name="Daly M.J."/>
        </authorList>
    </citation>
    <scope>NUCLEOTIDE SEQUENCE [LARGE SCALE GENOMIC DNA]</scope>
    <source>
        <strain evidence="3 4">MD1149</strain>
    </source>
</reference>
<dbReference type="GO" id="GO:0005739">
    <property type="term" value="C:mitochondrion"/>
    <property type="evidence" value="ECO:0007669"/>
    <property type="project" value="UniProtKB-SubCell"/>
</dbReference>
<organism evidence="3 4">
    <name type="scientific">Rhodotorula taiwanensis</name>
    <dbReference type="NCBI Taxonomy" id="741276"/>
    <lineage>
        <taxon>Eukaryota</taxon>
        <taxon>Fungi</taxon>
        <taxon>Dikarya</taxon>
        <taxon>Basidiomycota</taxon>
        <taxon>Pucciniomycotina</taxon>
        <taxon>Microbotryomycetes</taxon>
        <taxon>Sporidiobolales</taxon>
        <taxon>Sporidiobolaceae</taxon>
        <taxon>Rhodotorula</taxon>
    </lineage>
</organism>
<name>A0A2S5BF42_9BASI</name>
<dbReference type="GO" id="GO:0034553">
    <property type="term" value="P:mitochondrial respiratory chain complex II assembly"/>
    <property type="evidence" value="ECO:0007669"/>
    <property type="project" value="InterPro"/>
</dbReference>
<comment type="subcellular location">
    <subcellularLocation>
        <location evidence="1">Mitochondrion</location>
    </subcellularLocation>
</comment>
<dbReference type="STRING" id="741276.A0A2S5BF42"/>
<comment type="caution">
    <text evidence="3">The sequence shown here is derived from an EMBL/GenBank/DDBJ whole genome shotgun (WGS) entry which is preliminary data.</text>
</comment>
<dbReference type="InterPro" id="IPR045295">
    <property type="entry name" value="Complex1_LYR_SDHAF1_LYRM8"/>
</dbReference>
<dbReference type="EMBL" id="PJQD01000016">
    <property type="protein sequence ID" value="POY75382.1"/>
    <property type="molecule type" value="Genomic_DNA"/>
</dbReference>
<protein>
    <recommendedName>
        <fullName evidence="5">Mitochondrial zinc maintenance protein 1, mitochondrial</fullName>
    </recommendedName>
</protein>
<dbReference type="OrthoDB" id="273010at2759"/>
<keyword evidence="2" id="KW-0496">Mitochondrion</keyword>
<gene>
    <name evidence="3" type="ORF">BMF94_1539</name>
</gene>
<dbReference type="AlphaFoldDB" id="A0A2S5BF42"/>
<accession>A0A2S5BF42</accession>
<dbReference type="Proteomes" id="UP000237144">
    <property type="component" value="Unassembled WGS sequence"/>
</dbReference>
<dbReference type="CDD" id="cd20268">
    <property type="entry name" value="Complex1_LYR_SDHAF1_LYRM8"/>
    <property type="match status" value="1"/>
</dbReference>
<evidence type="ECO:0000256" key="1">
    <source>
        <dbReference type="ARBA" id="ARBA00004173"/>
    </source>
</evidence>
<evidence type="ECO:0000256" key="2">
    <source>
        <dbReference type="ARBA" id="ARBA00023128"/>
    </source>
</evidence>